<dbReference type="STRING" id="56857.A0A200QFX6"/>
<gene>
    <name evidence="2" type="ORF">BVC80_8823g15</name>
</gene>
<evidence type="ECO:0000256" key="1">
    <source>
        <dbReference type="SAM" id="MobiDB-lite"/>
    </source>
</evidence>
<protein>
    <recommendedName>
        <fullName evidence="4">Transposase</fullName>
    </recommendedName>
</protein>
<sequence>MTDQSTSMRKQVAFNENSQPIKDGSEKFSTFIGKIAKTHCPPVIPSWKVVPDTIKEKIWRSVTNVYEVPEIYRASVLHKANTSWKNWKTELRKSYDDYETDVERKRNLPKRIKRVWTGVARLAENMKKQSPTGEVTRTQLFLAANSKKDGSTPPNMGPSEAEIKRLVESDPYLGARDLDHDPVAMICGRDRKGYVRGMGDGISKTAIRASAPSREIARKEKQHNEIMKTKMDSIEKAYEEQSRAQKSLQEEVAALKEMLQSTPRSSHQSSEFGSTSQMHASSFESPSDLPSKNCLLRNLRRKIVALGRVNTDAAPAVETYNIIVDAIYDNNEEVWRYRGR</sequence>
<dbReference type="InParanoid" id="A0A200QFX6"/>
<reference evidence="2 3" key="1">
    <citation type="journal article" date="2017" name="Mol. Plant">
        <title>The Genome of Medicinal Plant Macleaya cordata Provides New Insights into Benzylisoquinoline Alkaloids Metabolism.</title>
        <authorList>
            <person name="Liu X."/>
            <person name="Liu Y."/>
            <person name="Huang P."/>
            <person name="Ma Y."/>
            <person name="Qing Z."/>
            <person name="Tang Q."/>
            <person name="Cao H."/>
            <person name="Cheng P."/>
            <person name="Zheng Y."/>
            <person name="Yuan Z."/>
            <person name="Zhou Y."/>
            <person name="Liu J."/>
            <person name="Tang Z."/>
            <person name="Zhuo Y."/>
            <person name="Zhang Y."/>
            <person name="Yu L."/>
            <person name="Huang J."/>
            <person name="Yang P."/>
            <person name="Peng Q."/>
            <person name="Zhang J."/>
            <person name="Jiang W."/>
            <person name="Zhang Z."/>
            <person name="Lin K."/>
            <person name="Ro D.K."/>
            <person name="Chen X."/>
            <person name="Xiong X."/>
            <person name="Shang Y."/>
            <person name="Huang S."/>
            <person name="Zeng J."/>
        </authorList>
    </citation>
    <scope>NUCLEOTIDE SEQUENCE [LARGE SCALE GENOMIC DNA]</scope>
    <source>
        <strain evidence="3">cv. BLH2017</strain>
        <tissue evidence="2">Root</tissue>
    </source>
</reference>
<organism evidence="2 3">
    <name type="scientific">Macleaya cordata</name>
    <name type="common">Five-seeded plume-poppy</name>
    <name type="synonym">Bocconia cordata</name>
    <dbReference type="NCBI Taxonomy" id="56857"/>
    <lineage>
        <taxon>Eukaryota</taxon>
        <taxon>Viridiplantae</taxon>
        <taxon>Streptophyta</taxon>
        <taxon>Embryophyta</taxon>
        <taxon>Tracheophyta</taxon>
        <taxon>Spermatophyta</taxon>
        <taxon>Magnoliopsida</taxon>
        <taxon>Ranunculales</taxon>
        <taxon>Papaveraceae</taxon>
        <taxon>Papaveroideae</taxon>
        <taxon>Macleaya</taxon>
    </lineage>
</organism>
<dbReference type="Proteomes" id="UP000195402">
    <property type="component" value="Unassembled WGS sequence"/>
</dbReference>
<keyword evidence="3" id="KW-1185">Reference proteome</keyword>
<feature type="compositionally biased region" description="Polar residues" evidence="1">
    <location>
        <begin position="259"/>
        <end position="288"/>
    </location>
</feature>
<dbReference type="PANTHER" id="PTHR33018:SF34">
    <property type="entry name" value="OS02G0472350 PROTEIN"/>
    <property type="match status" value="1"/>
</dbReference>
<dbReference type="EMBL" id="MVGT01002130">
    <property type="protein sequence ID" value="OVA09332.1"/>
    <property type="molecule type" value="Genomic_DNA"/>
</dbReference>
<comment type="caution">
    <text evidence="2">The sequence shown here is derived from an EMBL/GenBank/DDBJ whole genome shotgun (WGS) entry which is preliminary data.</text>
</comment>
<evidence type="ECO:0000313" key="2">
    <source>
        <dbReference type="EMBL" id="OVA09332.1"/>
    </source>
</evidence>
<evidence type="ECO:0000313" key="3">
    <source>
        <dbReference type="Proteomes" id="UP000195402"/>
    </source>
</evidence>
<dbReference type="AlphaFoldDB" id="A0A200QFX6"/>
<proteinExistence type="predicted"/>
<name>A0A200QFX6_MACCD</name>
<evidence type="ECO:0008006" key="4">
    <source>
        <dbReference type="Google" id="ProtNLM"/>
    </source>
</evidence>
<dbReference type="OrthoDB" id="1913335at2759"/>
<dbReference type="OMA" id="ICVEEIF"/>
<feature type="region of interest" description="Disordered" evidence="1">
    <location>
        <begin position="257"/>
        <end position="288"/>
    </location>
</feature>
<dbReference type="PANTHER" id="PTHR33018">
    <property type="entry name" value="OS10G0338966 PROTEIN-RELATED"/>
    <property type="match status" value="1"/>
</dbReference>
<accession>A0A200QFX6</accession>